<organism evidence="2 3">
    <name type="scientific">Plebeiibacterium sediminum</name>
    <dbReference type="NCBI Taxonomy" id="2992112"/>
    <lineage>
        <taxon>Bacteria</taxon>
        <taxon>Pseudomonadati</taxon>
        <taxon>Bacteroidota</taxon>
        <taxon>Bacteroidia</taxon>
        <taxon>Marinilabiliales</taxon>
        <taxon>Marinilabiliaceae</taxon>
        <taxon>Plebeiibacterium</taxon>
    </lineage>
</organism>
<dbReference type="InterPro" id="IPR029052">
    <property type="entry name" value="Metallo-depent_PP-like"/>
</dbReference>
<feature type="domain" description="Calcineurin-like phosphoesterase" evidence="1">
    <location>
        <begin position="9"/>
        <end position="219"/>
    </location>
</feature>
<dbReference type="EMBL" id="JAPDPJ010000004">
    <property type="protein sequence ID" value="MCW3785493.1"/>
    <property type="molecule type" value="Genomic_DNA"/>
</dbReference>
<dbReference type="PANTHER" id="PTHR37844:SF1">
    <property type="entry name" value="CALCINEURIN-LIKE PHOSPHOESTERASE DOMAIN-CONTAINING PROTEIN"/>
    <property type="match status" value="1"/>
</dbReference>
<proteinExistence type="predicted"/>
<dbReference type="InterPro" id="IPR004843">
    <property type="entry name" value="Calcineurin-like_PHP"/>
</dbReference>
<name>A0AAE3SEU2_9BACT</name>
<evidence type="ECO:0000313" key="3">
    <source>
        <dbReference type="Proteomes" id="UP001209229"/>
    </source>
</evidence>
<evidence type="ECO:0000313" key="2">
    <source>
        <dbReference type="EMBL" id="MCW3785493.1"/>
    </source>
</evidence>
<comment type="caution">
    <text evidence="2">The sequence shown here is derived from an EMBL/GenBank/DDBJ whole genome shotgun (WGS) entry which is preliminary data.</text>
</comment>
<dbReference type="Gene3D" id="3.60.21.10">
    <property type="match status" value="1"/>
</dbReference>
<dbReference type="Proteomes" id="UP001209229">
    <property type="component" value="Unassembled WGS sequence"/>
</dbReference>
<dbReference type="SUPFAM" id="SSF56300">
    <property type="entry name" value="Metallo-dependent phosphatases"/>
    <property type="match status" value="1"/>
</dbReference>
<reference evidence="2" key="1">
    <citation type="submission" date="2022-10" db="EMBL/GenBank/DDBJ databases">
        <authorList>
            <person name="Yu W.X."/>
        </authorList>
    </citation>
    <scope>NUCLEOTIDE SEQUENCE</scope>
    <source>
        <strain evidence="2">AAT</strain>
    </source>
</reference>
<sequence length="255" mass="29808">MGNISIQYCSDLHLEFPENEQFLKDNFIVPKANVLLLAGDILPLRLLDKFNWFWDKIANDFEQVYWVPGNHEYYHENLSNYHGSLNIKIRPNISLVNNCTVSINDIRLIFSTLWSQIKTENQWIIERRLNDFHLIKNGEYAFTAESFNSLHNESLEFLIGALKDSKAYKTIVCSHHVPTFLNYPDMYKGDILNDAFATELFSLIEEHQPEAWIFGHHHWNCNAFLIGKTQMLTNQLGYVRNKEHELFSLAATVIL</sequence>
<accession>A0AAE3SEU2</accession>
<dbReference type="GO" id="GO:0016787">
    <property type="term" value="F:hydrolase activity"/>
    <property type="evidence" value="ECO:0007669"/>
    <property type="project" value="InterPro"/>
</dbReference>
<evidence type="ECO:0000259" key="1">
    <source>
        <dbReference type="Pfam" id="PF00149"/>
    </source>
</evidence>
<dbReference type="PANTHER" id="PTHR37844">
    <property type="entry name" value="SER/THR PROTEIN PHOSPHATASE SUPERFAMILY (AFU_ORTHOLOGUE AFUA_1G14840)"/>
    <property type="match status" value="1"/>
</dbReference>
<dbReference type="AlphaFoldDB" id="A0AAE3SEU2"/>
<gene>
    <name evidence="2" type="ORF">OM075_03385</name>
</gene>
<dbReference type="RefSeq" id="WP_301189064.1">
    <property type="nucleotide sequence ID" value="NZ_JAPDPJ010000004.1"/>
</dbReference>
<protein>
    <submittedName>
        <fullName evidence="2">Metallophosphoesterase</fullName>
    </submittedName>
</protein>
<keyword evidence="3" id="KW-1185">Reference proteome</keyword>
<dbReference type="Pfam" id="PF00149">
    <property type="entry name" value="Metallophos"/>
    <property type="match status" value="1"/>
</dbReference>